<proteinExistence type="inferred from homology"/>
<dbReference type="AlphaFoldDB" id="A0A931CAY5"/>
<organism evidence="4 5">
    <name type="scientific">Actinoplanes aureus</name>
    <dbReference type="NCBI Taxonomy" id="2792083"/>
    <lineage>
        <taxon>Bacteria</taxon>
        <taxon>Bacillati</taxon>
        <taxon>Actinomycetota</taxon>
        <taxon>Actinomycetes</taxon>
        <taxon>Micromonosporales</taxon>
        <taxon>Micromonosporaceae</taxon>
        <taxon>Actinoplanes</taxon>
    </lineage>
</organism>
<reference evidence="4" key="1">
    <citation type="submission" date="2020-11" db="EMBL/GenBank/DDBJ databases">
        <title>Isolation and identification of active actinomycetes.</title>
        <authorList>
            <person name="Sun X."/>
        </authorList>
    </citation>
    <scope>NUCLEOTIDE SEQUENCE</scope>
    <source>
        <strain evidence="4">NEAU-A11</strain>
    </source>
</reference>
<evidence type="ECO:0000313" key="5">
    <source>
        <dbReference type="Proteomes" id="UP000598146"/>
    </source>
</evidence>
<dbReference type="EMBL" id="JADQTO010000007">
    <property type="protein sequence ID" value="MBG0563276.1"/>
    <property type="molecule type" value="Genomic_DNA"/>
</dbReference>
<keyword evidence="5" id="KW-1185">Reference proteome</keyword>
<dbReference type="PANTHER" id="PTHR33392:SF6">
    <property type="entry name" value="POLYISOPRENYL-TEICHOIC ACID--PEPTIDOGLYCAN TEICHOIC ACID TRANSFERASE TAGU"/>
    <property type="match status" value="1"/>
</dbReference>
<evidence type="ECO:0000259" key="3">
    <source>
        <dbReference type="Pfam" id="PF03816"/>
    </source>
</evidence>
<name>A0A931CAY5_9ACTN</name>
<dbReference type="Pfam" id="PF03816">
    <property type="entry name" value="LytR_cpsA_psr"/>
    <property type="match status" value="1"/>
</dbReference>
<feature type="compositionally biased region" description="Low complexity" evidence="2">
    <location>
        <begin position="34"/>
        <end position="56"/>
    </location>
</feature>
<dbReference type="Proteomes" id="UP000598146">
    <property type="component" value="Unassembled WGS sequence"/>
</dbReference>
<feature type="domain" description="Cell envelope-related transcriptional attenuator" evidence="3">
    <location>
        <begin position="91"/>
        <end position="273"/>
    </location>
</feature>
<comment type="similarity">
    <text evidence="1">Belongs to the LytR/CpsA/Psr (LCP) family.</text>
</comment>
<dbReference type="PANTHER" id="PTHR33392">
    <property type="entry name" value="POLYISOPRENYL-TEICHOIC ACID--PEPTIDOGLYCAN TEICHOIC ACID TRANSFERASE TAGU"/>
    <property type="match status" value="1"/>
</dbReference>
<accession>A0A931CAY5</accession>
<dbReference type="Gene3D" id="3.40.630.190">
    <property type="entry name" value="LCP protein"/>
    <property type="match status" value="1"/>
</dbReference>
<dbReference type="InterPro" id="IPR050922">
    <property type="entry name" value="LytR/CpsA/Psr_CW_biosynth"/>
</dbReference>
<dbReference type="InterPro" id="IPR004474">
    <property type="entry name" value="LytR_CpsA_psr"/>
</dbReference>
<sequence length="370" mass="39232">MRNSKITWAMLAGVILALVAGIGVAVAINRNSSEPAAAPAGPQPGPSATASATPSASPSPAPSPGVDIKGPLDLVLVGVDTRVSIPDWEPHADAIMLLHVDAGLKSAYLYSLPRDLRVDIPAYKKSGFGGGRYKITEAMSRGSRIPGSKKKSVAQGYELLTKTLSRYTGIKTFQGGAILNFGGMAKLVDELGGIDMTIDQRVESRHRKPDGSLRPLARGGGDFVGPQAVYQPGKRHLVGWQAIDYARQRYGLPNGDYDRQRHHRQLVRAILATAMKQGLEDPAKLGGVIRALGKSLVYVGGRTPFEYAYALRDLTPANITMVSLPGGGVGRGGGYLGEQLKAEGKGFLKALARNQHAAYLADHPKLVDKG</sequence>
<evidence type="ECO:0000256" key="2">
    <source>
        <dbReference type="SAM" id="MobiDB-lite"/>
    </source>
</evidence>
<gene>
    <name evidence="4" type="ORF">I4J89_17650</name>
</gene>
<dbReference type="RefSeq" id="WP_196415068.1">
    <property type="nucleotide sequence ID" value="NZ_JADQTO010000007.1"/>
</dbReference>
<feature type="region of interest" description="Disordered" evidence="2">
    <location>
        <begin position="34"/>
        <end position="64"/>
    </location>
</feature>
<protein>
    <submittedName>
        <fullName evidence="4">LCP family protein</fullName>
    </submittedName>
</protein>
<comment type="caution">
    <text evidence="4">The sequence shown here is derived from an EMBL/GenBank/DDBJ whole genome shotgun (WGS) entry which is preliminary data.</text>
</comment>
<evidence type="ECO:0000313" key="4">
    <source>
        <dbReference type="EMBL" id="MBG0563276.1"/>
    </source>
</evidence>
<evidence type="ECO:0000256" key="1">
    <source>
        <dbReference type="ARBA" id="ARBA00006068"/>
    </source>
</evidence>